<dbReference type="InterPro" id="IPR002563">
    <property type="entry name" value="Flavin_Rdtase-like_dom"/>
</dbReference>
<evidence type="ECO:0000256" key="2">
    <source>
        <dbReference type="ARBA" id="ARBA00023002"/>
    </source>
</evidence>
<protein>
    <submittedName>
        <fullName evidence="4">Flavin reductase family protein</fullName>
    </submittedName>
</protein>
<feature type="domain" description="Flavin reductase like" evidence="3">
    <location>
        <begin position="19"/>
        <end position="161"/>
    </location>
</feature>
<gene>
    <name evidence="4" type="ORF">GCM10020366_36800</name>
</gene>
<dbReference type="Proteomes" id="UP001500483">
    <property type="component" value="Unassembled WGS sequence"/>
</dbReference>
<comment type="similarity">
    <text evidence="1">Belongs to the non-flavoprotein flavin reductase family.</text>
</comment>
<dbReference type="SMART" id="SM00903">
    <property type="entry name" value="Flavin_Reduct"/>
    <property type="match status" value="1"/>
</dbReference>
<evidence type="ECO:0000259" key="3">
    <source>
        <dbReference type="SMART" id="SM00903"/>
    </source>
</evidence>
<dbReference type="InterPro" id="IPR012349">
    <property type="entry name" value="Split_barrel_FMN-bd"/>
</dbReference>
<keyword evidence="5" id="KW-1185">Reference proteome</keyword>
<dbReference type="SUPFAM" id="SSF50475">
    <property type="entry name" value="FMN-binding split barrel"/>
    <property type="match status" value="1"/>
</dbReference>
<accession>A0ABP6RR30</accession>
<comment type="caution">
    <text evidence="4">The sequence shown here is derived from an EMBL/GenBank/DDBJ whole genome shotgun (WGS) entry which is preliminary data.</text>
</comment>
<dbReference type="PANTHER" id="PTHR30466">
    <property type="entry name" value="FLAVIN REDUCTASE"/>
    <property type="match status" value="1"/>
</dbReference>
<dbReference type="Pfam" id="PF01613">
    <property type="entry name" value="Flavin_Reduct"/>
    <property type="match status" value="1"/>
</dbReference>
<sequence>MSRPPLHPVRDTSALREVFGTVPAGVLAVCGLDGGPVGMAASSFTSVSLEPPLVSVCVQRTSTTWPRLARLPSLGLSVLGARQGELSRGLAARGADRFAGVRWHATDRGAVLVEDAAAWFECTPHDELPAGDHRIVLLRVLATGIAADAEPLVFHGGTYRSLLPG</sequence>
<dbReference type="PANTHER" id="PTHR30466:SF11">
    <property type="entry name" value="FLAVIN-DEPENDENT MONOOXYGENASE, REDUCTASE SUBUNIT HSAB"/>
    <property type="match status" value="1"/>
</dbReference>
<evidence type="ECO:0000313" key="4">
    <source>
        <dbReference type="EMBL" id="GAA3359707.1"/>
    </source>
</evidence>
<dbReference type="Gene3D" id="2.30.110.10">
    <property type="entry name" value="Electron Transport, Fmn-binding Protein, Chain A"/>
    <property type="match status" value="1"/>
</dbReference>
<dbReference type="InterPro" id="IPR050268">
    <property type="entry name" value="NADH-dep_flavin_reductase"/>
</dbReference>
<evidence type="ECO:0000256" key="1">
    <source>
        <dbReference type="ARBA" id="ARBA00008898"/>
    </source>
</evidence>
<reference evidence="5" key="1">
    <citation type="journal article" date="2019" name="Int. J. Syst. Evol. Microbiol.">
        <title>The Global Catalogue of Microorganisms (GCM) 10K type strain sequencing project: providing services to taxonomists for standard genome sequencing and annotation.</title>
        <authorList>
            <consortium name="The Broad Institute Genomics Platform"/>
            <consortium name="The Broad Institute Genome Sequencing Center for Infectious Disease"/>
            <person name="Wu L."/>
            <person name="Ma J."/>
        </authorList>
    </citation>
    <scope>NUCLEOTIDE SEQUENCE [LARGE SCALE GENOMIC DNA]</scope>
    <source>
        <strain evidence="5">JCM 9687</strain>
    </source>
</reference>
<evidence type="ECO:0000313" key="5">
    <source>
        <dbReference type="Proteomes" id="UP001500483"/>
    </source>
</evidence>
<proteinExistence type="inferred from homology"/>
<organism evidence="4 5">
    <name type="scientific">Saccharopolyspora gregorii</name>
    <dbReference type="NCBI Taxonomy" id="33914"/>
    <lineage>
        <taxon>Bacteria</taxon>
        <taxon>Bacillati</taxon>
        <taxon>Actinomycetota</taxon>
        <taxon>Actinomycetes</taxon>
        <taxon>Pseudonocardiales</taxon>
        <taxon>Pseudonocardiaceae</taxon>
        <taxon>Saccharopolyspora</taxon>
    </lineage>
</organism>
<name>A0ABP6RR30_9PSEU</name>
<dbReference type="EMBL" id="BAAAYK010000038">
    <property type="protein sequence ID" value="GAA3359707.1"/>
    <property type="molecule type" value="Genomic_DNA"/>
</dbReference>
<keyword evidence="2" id="KW-0560">Oxidoreductase</keyword>
<dbReference type="RefSeq" id="WP_344928174.1">
    <property type="nucleotide sequence ID" value="NZ_BAAAYK010000038.1"/>
</dbReference>